<accession>A0A285J5J4</accession>
<evidence type="ECO:0000313" key="1">
    <source>
        <dbReference type="EMBL" id="SNY55610.1"/>
    </source>
</evidence>
<dbReference type="Proteomes" id="UP000219612">
    <property type="component" value="Unassembled WGS sequence"/>
</dbReference>
<proteinExistence type="predicted"/>
<dbReference type="PROSITE" id="PS50231">
    <property type="entry name" value="RICIN_B_LECTIN"/>
    <property type="match status" value="1"/>
</dbReference>
<evidence type="ECO:0000313" key="2">
    <source>
        <dbReference type="Proteomes" id="UP000219612"/>
    </source>
</evidence>
<sequence length="166" mass="18496">MYSRAFTNVAHNKWEERSMCLWTFDTRADDHSPYLESCAKSPNSLAKWWLHQKYDNWGNTGNPLWVLQSQGTSSTSCLEAHPNASLSFNLSLGTCNWADGGNDMNKQWEALKQTNGSWVIRSVGAKVYNKQLCIGAFGENQIAVLLQACNFGATQQWNAGNATPVS</sequence>
<dbReference type="AlphaFoldDB" id="A0A285J5J4"/>
<protein>
    <submittedName>
        <fullName evidence="1">Uncharacterized protein</fullName>
    </submittedName>
</protein>
<organism evidence="1 2">
    <name type="scientific">Paractinoplanes atraurantiacus</name>
    <dbReference type="NCBI Taxonomy" id="1036182"/>
    <lineage>
        <taxon>Bacteria</taxon>
        <taxon>Bacillati</taxon>
        <taxon>Actinomycetota</taxon>
        <taxon>Actinomycetes</taxon>
        <taxon>Micromonosporales</taxon>
        <taxon>Micromonosporaceae</taxon>
        <taxon>Paractinoplanes</taxon>
    </lineage>
</organism>
<gene>
    <name evidence="1" type="ORF">SAMN05421748_116184</name>
</gene>
<name>A0A285J5J4_9ACTN</name>
<keyword evidence="2" id="KW-1185">Reference proteome</keyword>
<dbReference type="EMBL" id="OBDY01000016">
    <property type="protein sequence ID" value="SNY55610.1"/>
    <property type="molecule type" value="Genomic_DNA"/>
</dbReference>
<reference evidence="1 2" key="1">
    <citation type="submission" date="2017-09" db="EMBL/GenBank/DDBJ databases">
        <authorList>
            <person name="Ehlers B."/>
            <person name="Leendertz F.H."/>
        </authorList>
    </citation>
    <scope>NUCLEOTIDE SEQUENCE [LARGE SCALE GENOMIC DNA]</scope>
    <source>
        <strain evidence="1 2">CGMCC 4.6857</strain>
    </source>
</reference>